<keyword evidence="3" id="KW-1185">Reference proteome</keyword>
<gene>
    <name evidence="2" type="ORF">SETTUDRAFT_182176</name>
</gene>
<name>R0JIJ4_EXST2</name>
<dbReference type="AlphaFoldDB" id="R0JIJ4"/>
<dbReference type="SUPFAM" id="SSF49503">
    <property type="entry name" value="Cupredoxins"/>
    <property type="match status" value="1"/>
</dbReference>
<feature type="chain" id="PRO_5004353512" evidence="1">
    <location>
        <begin position="17"/>
        <end position="246"/>
    </location>
</feature>
<dbReference type="PANTHER" id="PTHR34883">
    <property type="entry name" value="SERINE-RICH PROTEIN, PUTATIVE-RELATED-RELATED"/>
    <property type="match status" value="1"/>
</dbReference>
<dbReference type="PANTHER" id="PTHR34883:SF4">
    <property type="entry name" value="CUPREDOXIN"/>
    <property type="match status" value="1"/>
</dbReference>
<dbReference type="eggNOG" id="ENOG502S40X">
    <property type="taxonomic scope" value="Eukaryota"/>
</dbReference>
<dbReference type="GeneID" id="19401901"/>
<dbReference type="STRING" id="671987.R0JIJ4"/>
<dbReference type="OrthoDB" id="1921208at2759"/>
<evidence type="ECO:0000313" key="2">
    <source>
        <dbReference type="EMBL" id="EOA81143.1"/>
    </source>
</evidence>
<proteinExistence type="predicted"/>
<dbReference type="CDD" id="cd00920">
    <property type="entry name" value="Cupredoxin"/>
    <property type="match status" value="1"/>
</dbReference>
<feature type="signal peptide" evidence="1">
    <location>
        <begin position="1"/>
        <end position="16"/>
    </location>
</feature>
<dbReference type="RefSeq" id="XP_008031656.1">
    <property type="nucleotide sequence ID" value="XM_008033465.1"/>
</dbReference>
<dbReference type="Gene3D" id="2.60.40.420">
    <property type="entry name" value="Cupredoxins - blue copper proteins"/>
    <property type="match status" value="1"/>
</dbReference>
<dbReference type="Proteomes" id="UP000016935">
    <property type="component" value="Unassembled WGS sequence"/>
</dbReference>
<reference evidence="2 3" key="1">
    <citation type="journal article" date="2012" name="PLoS Pathog.">
        <title>Diverse lifestyles and strategies of plant pathogenesis encoded in the genomes of eighteen Dothideomycetes fungi.</title>
        <authorList>
            <person name="Ohm R.A."/>
            <person name="Feau N."/>
            <person name="Henrissat B."/>
            <person name="Schoch C.L."/>
            <person name="Horwitz B.A."/>
            <person name="Barry K.W."/>
            <person name="Condon B.J."/>
            <person name="Copeland A.C."/>
            <person name="Dhillon B."/>
            <person name="Glaser F."/>
            <person name="Hesse C.N."/>
            <person name="Kosti I."/>
            <person name="LaButti K."/>
            <person name="Lindquist E.A."/>
            <person name="Lucas S."/>
            <person name="Salamov A.A."/>
            <person name="Bradshaw R.E."/>
            <person name="Ciuffetti L."/>
            <person name="Hamelin R.C."/>
            <person name="Kema G.H.J."/>
            <person name="Lawrence C."/>
            <person name="Scott J.A."/>
            <person name="Spatafora J.W."/>
            <person name="Turgeon B.G."/>
            <person name="de Wit P.J.G.M."/>
            <person name="Zhong S."/>
            <person name="Goodwin S.B."/>
            <person name="Grigoriev I.V."/>
        </authorList>
    </citation>
    <scope>NUCLEOTIDE SEQUENCE [LARGE SCALE GENOMIC DNA]</scope>
    <source>
        <strain evidence="3">28A</strain>
    </source>
</reference>
<dbReference type="EMBL" id="KB908877">
    <property type="protein sequence ID" value="EOA81143.1"/>
    <property type="molecule type" value="Genomic_DNA"/>
</dbReference>
<evidence type="ECO:0000313" key="3">
    <source>
        <dbReference type="Proteomes" id="UP000016935"/>
    </source>
</evidence>
<protein>
    <submittedName>
        <fullName evidence="2">Uncharacterized protein</fullName>
    </submittedName>
</protein>
<reference evidence="2 3" key="2">
    <citation type="journal article" date="2013" name="PLoS Genet.">
        <title>Comparative genome structure, secondary metabolite, and effector coding capacity across Cochliobolus pathogens.</title>
        <authorList>
            <person name="Condon B.J."/>
            <person name="Leng Y."/>
            <person name="Wu D."/>
            <person name="Bushley K.E."/>
            <person name="Ohm R.A."/>
            <person name="Otillar R."/>
            <person name="Martin J."/>
            <person name="Schackwitz W."/>
            <person name="Grimwood J."/>
            <person name="MohdZainudin N."/>
            <person name="Xue C."/>
            <person name="Wang R."/>
            <person name="Manning V.A."/>
            <person name="Dhillon B."/>
            <person name="Tu Z.J."/>
            <person name="Steffenson B.J."/>
            <person name="Salamov A."/>
            <person name="Sun H."/>
            <person name="Lowry S."/>
            <person name="LaButti K."/>
            <person name="Han J."/>
            <person name="Copeland A."/>
            <person name="Lindquist E."/>
            <person name="Barry K."/>
            <person name="Schmutz J."/>
            <person name="Baker S.E."/>
            <person name="Ciuffetti L.M."/>
            <person name="Grigoriev I.V."/>
            <person name="Zhong S."/>
            <person name="Turgeon B.G."/>
        </authorList>
    </citation>
    <scope>NUCLEOTIDE SEQUENCE [LARGE SCALE GENOMIC DNA]</scope>
    <source>
        <strain evidence="3">28A</strain>
    </source>
</reference>
<organism evidence="2 3">
    <name type="scientific">Exserohilum turcicum (strain 28A)</name>
    <name type="common">Northern leaf blight fungus</name>
    <name type="synonym">Setosphaeria turcica</name>
    <dbReference type="NCBI Taxonomy" id="671987"/>
    <lineage>
        <taxon>Eukaryota</taxon>
        <taxon>Fungi</taxon>
        <taxon>Dikarya</taxon>
        <taxon>Ascomycota</taxon>
        <taxon>Pezizomycotina</taxon>
        <taxon>Dothideomycetes</taxon>
        <taxon>Pleosporomycetidae</taxon>
        <taxon>Pleosporales</taxon>
        <taxon>Pleosporineae</taxon>
        <taxon>Pleosporaceae</taxon>
        <taxon>Exserohilum</taxon>
    </lineage>
</organism>
<dbReference type="InterPro" id="IPR008972">
    <property type="entry name" value="Cupredoxin"/>
</dbReference>
<evidence type="ECO:0000256" key="1">
    <source>
        <dbReference type="SAM" id="SignalP"/>
    </source>
</evidence>
<keyword evidence="1" id="KW-0732">Signal</keyword>
<dbReference type="InterPro" id="IPR052953">
    <property type="entry name" value="Ser-rich/MCO-related"/>
</dbReference>
<sequence>MKYFTALPLAAALAAAEMQVMSLAPAAPADAKIHHVVVGGAQPGAGGMMVPKLEYTPDTIVAAVGDMVVFQFMAKNHTVTQSAFAEPCKKIDGGMDSGFMPNPDSKPGVTWNMTVKTTEPTWFYCKQKQGEHCGKGMVFSINPATTGNKTMADFKALAIKQNGTNLVGSGLQSTGAAAAAPSTVTVSAGAGMATPPPAAAAPPSVAQGNGKDGQGIACSCQCLCGVSSFPQNAAINNFGGFAGMIS</sequence>
<accession>R0JIJ4</accession>
<dbReference type="HOGENOM" id="CLU_053381_0_2_1"/>